<organism evidence="2 3">
    <name type="scientific">Ditylenchus dipsaci</name>
    <dbReference type="NCBI Taxonomy" id="166011"/>
    <lineage>
        <taxon>Eukaryota</taxon>
        <taxon>Metazoa</taxon>
        <taxon>Ecdysozoa</taxon>
        <taxon>Nematoda</taxon>
        <taxon>Chromadorea</taxon>
        <taxon>Rhabditida</taxon>
        <taxon>Tylenchina</taxon>
        <taxon>Tylenchomorpha</taxon>
        <taxon>Sphaerularioidea</taxon>
        <taxon>Anguinidae</taxon>
        <taxon>Anguininae</taxon>
        <taxon>Ditylenchus</taxon>
    </lineage>
</organism>
<keyword evidence="2" id="KW-1185">Reference proteome</keyword>
<feature type="region of interest" description="Disordered" evidence="1">
    <location>
        <begin position="1"/>
        <end position="81"/>
    </location>
</feature>
<evidence type="ECO:0000313" key="2">
    <source>
        <dbReference type="Proteomes" id="UP000887574"/>
    </source>
</evidence>
<feature type="compositionally biased region" description="Polar residues" evidence="1">
    <location>
        <begin position="15"/>
        <end position="29"/>
    </location>
</feature>
<accession>A0A915E0H8</accession>
<reference evidence="3" key="1">
    <citation type="submission" date="2022-11" db="UniProtKB">
        <authorList>
            <consortium name="WormBaseParasite"/>
        </authorList>
    </citation>
    <scope>IDENTIFICATION</scope>
</reference>
<protein>
    <submittedName>
        <fullName evidence="3">Clathrin light chain</fullName>
    </submittedName>
</protein>
<evidence type="ECO:0000313" key="3">
    <source>
        <dbReference type="WBParaSite" id="jg25159"/>
    </source>
</evidence>
<proteinExistence type="predicted"/>
<sequence length="140" mass="15407">MQSTRADLADWKPPSDSQFAAQEQESSPEPTIEQKESVKHIEQTEKFADFSKEELKEESPAPTPNNWAGFGDDSGPVLPSSDSDFFQKALAERVKATANLDGFDRDETMIGDAFRNAAAVDPFAPISEPSLINEVRNFLG</sequence>
<evidence type="ECO:0000256" key="1">
    <source>
        <dbReference type="SAM" id="MobiDB-lite"/>
    </source>
</evidence>
<feature type="compositionally biased region" description="Basic and acidic residues" evidence="1">
    <location>
        <begin position="32"/>
        <end position="59"/>
    </location>
</feature>
<dbReference type="WBParaSite" id="jg25159">
    <property type="protein sequence ID" value="jg25159"/>
    <property type="gene ID" value="jg25159"/>
</dbReference>
<dbReference type="Proteomes" id="UP000887574">
    <property type="component" value="Unplaced"/>
</dbReference>
<name>A0A915E0H8_9BILA</name>
<dbReference type="AlphaFoldDB" id="A0A915E0H8"/>